<proteinExistence type="predicted"/>
<feature type="region of interest" description="Disordered" evidence="1">
    <location>
        <begin position="1"/>
        <end position="29"/>
    </location>
</feature>
<gene>
    <name evidence="2" type="ORF">PYX00_003033</name>
</gene>
<dbReference type="EMBL" id="JARGDH010000002">
    <property type="protein sequence ID" value="KAL0275051.1"/>
    <property type="molecule type" value="Genomic_DNA"/>
</dbReference>
<accession>A0AAW2HZL9</accession>
<sequence>MGEAASPASQSLTPSLSASPPPPPPVSIGARWAADLANLRRNIPSMHCRVQAVNSALSYSDSESCPQCRERYAGFKRNNSVQSAATVNSYSGNVHPRKGTSAQQVSLPRIRYRAGFSAG</sequence>
<evidence type="ECO:0000313" key="2">
    <source>
        <dbReference type="EMBL" id="KAL0275051.1"/>
    </source>
</evidence>
<reference evidence="2" key="1">
    <citation type="journal article" date="2024" name="Gigascience">
        <title>Chromosome-level genome of the poultry shaft louse Menopon gallinae provides insight into the host-switching and adaptive evolution of parasitic lice.</title>
        <authorList>
            <person name="Xu Y."/>
            <person name="Ma L."/>
            <person name="Liu S."/>
            <person name="Liang Y."/>
            <person name="Liu Q."/>
            <person name="He Z."/>
            <person name="Tian L."/>
            <person name="Duan Y."/>
            <person name="Cai W."/>
            <person name="Li H."/>
            <person name="Song F."/>
        </authorList>
    </citation>
    <scope>NUCLEOTIDE SEQUENCE</scope>
    <source>
        <strain evidence="2">Cailab_2023a</strain>
    </source>
</reference>
<evidence type="ECO:0000256" key="1">
    <source>
        <dbReference type="SAM" id="MobiDB-lite"/>
    </source>
</evidence>
<comment type="caution">
    <text evidence="2">The sequence shown here is derived from an EMBL/GenBank/DDBJ whole genome shotgun (WGS) entry which is preliminary data.</text>
</comment>
<feature type="compositionally biased region" description="Low complexity" evidence="1">
    <location>
        <begin position="1"/>
        <end position="18"/>
    </location>
</feature>
<dbReference type="AlphaFoldDB" id="A0AAW2HZL9"/>
<organism evidence="2">
    <name type="scientific">Menopon gallinae</name>
    <name type="common">poultry shaft louse</name>
    <dbReference type="NCBI Taxonomy" id="328185"/>
    <lineage>
        <taxon>Eukaryota</taxon>
        <taxon>Metazoa</taxon>
        <taxon>Ecdysozoa</taxon>
        <taxon>Arthropoda</taxon>
        <taxon>Hexapoda</taxon>
        <taxon>Insecta</taxon>
        <taxon>Pterygota</taxon>
        <taxon>Neoptera</taxon>
        <taxon>Paraneoptera</taxon>
        <taxon>Psocodea</taxon>
        <taxon>Troctomorpha</taxon>
        <taxon>Phthiraptera</taxon>
        <taxon>Amblycera</taxon>
        <taxon>Menoponidae</taxon>
        <taxon>Menopon</taxon>
    </lineage>
</organism>
<name>A0AAW2HZL9_9NEOP</name>
<protein>
    <submittedName>
        <fullName evidence="2">Uncharacterized protein</fullName>
    </submittedName>
</protein>